<accession>A0A401JFQ1</accession>
<evidence type="ECO:0000256" key="9">
    <source>
        <dbReference type="ARBA" id="ARBA00072590"/>
    </source>
</evidence>
<evidence type="ECO:0000256" key="4">
    <source>
        <dbReference type="ARBA" id="ARBA00022741"/>
    </source>
</evidence>
<reference evidence="11 12" key="1">
    <citation type="journal article" date="2019" name="Front. Microbiol.">
        <title>Genomes of Neutrophilic Sulfur-Oxidizing Chemolithoautotrophs Representing 9 Proteobacterial Species From 8 Genera.</title>
        <authorList>
            <person name="Watanabe T."/>
            <person name="Kojima H."/>
            <person name="Umezawa K."/>
            <person name="Hori C."/>
            <person name="Takasuka T.E."/>
            <person name="Kato Y."/>
            <person name="Fukui M."/>
        </authorList>
    </citation>
    <scope>NUCLEOTIDE SEQUENCE [LARGE SCALE GENOMIC DNA]</scope>
    <source>
        <strain evidence="11 12">TTN</strain>
    </source>
</reference>
<dbReference type="InterPro" id="IPR018485">
    <property type="entry name" value="FGGY_C"/>
</dbReference>
<keyword evidence="5 11" id="KW-0418">Kinase</keyword>
<evidence type="ECO:0000256" key="3">
    <source>
        <dbReference type="ARBA" id="ARBA00022679"/>
    </source>
</evidence>
<dbReference type="EC" id="2.7.1.47" evidence="8"/>
<evidence type="ECO:0000313" key="11">
    <source>
        <dbReference type="EMBL" id="GBL46452.1"/>
    </source>
</evidence>
<organism evidence="11 12">
    <name type="scientific">Sulfuriferula multivorans</name>
    <dbReference type="NCBI Taxonomy" id="1559896"/>
    <lineage>
        <taxon>Bacteria</taxon>
        <taxon>Pseudomonadati</taxon>
        <taxon>Pseudomonadota</taxon>
        <taxon>Betaproteobacteria</taxon>
        <taxon>Nitrosomonadales</taxon>
        <taxon>Sulfuricellaceae</taxon>
        <taxon>Sulfuriferula</taxon>
    </lineage>
</organism>
<proteinExistence type="inferred from homology"/>
<keyword evidence="12" id="KW-1185">Reference proteome</keyword>
<dbReference type="GO" id="GO:0004856">
    <property type="term" value="F:D-xylulokinase activity"/>
    <property type="evidence" value="ECO:0007669"/>
    <property type="project" value="TreeGrafter"/>
</dbReference>
<name>A0A401JFQ1_9PROT</name>
<evidence type="ECO:0000256" key="6">
    <source>
        <dbReference type="ARBA" id="ARBA00022840"/>
    </source>
</evidence>
<keyword evidence="4" id="KW-0547">Nucleotide-binding</keyword>
<dbReference type="CDD" id="cd07783">
    <property type="entry name" value="ASKHA_NBD_FGGY_SePSK_AtXK1-like"/>
    <property type="match status" value="1"/>
</dbReference>
<dbReference type="EMBL" id="BGOW01000020">
    <property type="protein sequence ID" value="GBL46452.1"/>
    <property type="molecule type" value="Genomic_DNA"/>
</dbReference>
<evidence type="ECO:0000256" key="8">
    <source>
        <dbReference type="ARBA" id="ARBA00066370"/>
    </source>
</evidence>
<evidence type="ECO:0000259" key="10">
    <source>
        <dbReference type="Pfam" id="PF02782"/>
    </source>
</evidence>
<dbReference type="PANTHER" id="PTHR10196:SF80">
    <property type="entry name" value="D-RIBULOSE KINASE"/>
    <property type="match status" value="1"/>
</dbReference>
<evidence type="ECO:0000256" key="2">
    <source>
        <dbReference type="ARBA" id="ARBA00009156"/>
    </source>
</evidence>
<dbReference type="Pfam" id="PF02782">
    <property type="entry name" value="FGGY_C"/>
    <property type="match status" value="1"/>
</dbReference>
<gene>
    <name evidence="11" type="ORF">SFMTTN_2266</name>
</gene>
<evidence type="ECO:0000256" key="1">
    <source>
        <dbReference type="ARBA" id="ARBA00001968"/>
    </source>
</evidence>
<comment type="similarity">
    <text evidence="2">Belongs to the FGGY kinase family.</text>
</comment>
<dbReference type="GO" id="GO:0005997">
    <property type="term" value="P:xylulose metabolic process"/>
    <property type="evidence" value="ECO:0007669"/>
    <property type="project" value="TreeGrafter"/>
</dbReference>
<keyword evidence="3" id="KW-0808">Transferase</keyword>
<feature type="domain" description="Carbohydrate kinase FGGY C-terminal" evidence="10">
    <location>
        <begin position="226"/>
        <end position="399"/>
    </location>
</feature>
<dbReference type="GO" id="GO:0005829">
    <property type="term" value="C:cytosol"/>
    <property type="evidence" value="ECO:0007669"/>
    <property type="project" value="TreeGrafter"/>
</dbReference>
<dbReference type="RefSeq" id="WP_124705239.1">
    <property type="nucleotide sequence ID" value="NZ_BGOW01000020.1"/>
</dbReference>
<dbReference type="GO" id="GO:0019150">
    <property type="term" value="F:D-ribulokinase activity"/>
    <property type="evidence" value="ECO:0007669"/>
    <property type="project" value="UniProtKB-EC"/>
</dbReference>
<dbReference type="InterPro" id="IPR043129">
    <property type="entry name" value="ATPase_NBD"/>
</dbReference>
<protein>
    <recommendedName>
        <fullName evidence="9">D-ribulose kinase</fullName>
        <ecNumber evidence="8">2.7.1.47</ecNumber>
    </recommendedName>
</protein>
<evidence type="ECO:0000256" key="7">
    <source>
        <dbReference type="ARBA" id="ARBA00051146"/>
    </source>
</evidence>
<dbReference type="AlphaFoldDB" id="A0A401JFQ1"/>
<dbReference type="GO" id="GO:0005524">
    <property type="term" value="F:ATP binding"/>
    <property type="evidence" value="ECO:0007669"/>
    <property type="project" value="UniProtKB-KW"/>
</dbReference>
<dbReference type="PANTHER" id="PTHR10196">
    <property type="entry name" value="SUGAR KINASE"/>
    <property type="match status" value="1"/>
</dbReference>
<comment type="catalytic activity">
    <reaction evidence="7">
        <text>D-ribulose + ATP = D-ribulose 5-phosphate + ADP + H(+)</text>
        <dbReference type="Rhea" id="RHEA:17601"/>
        <dbReference type="ChEBI" id="CHEBI:15378"/>
        <dbReference type="ChEBI" id="CHEBI:17173"/>
        <dbReference type="ChEBI" id="CHEBI:30616"/>
        <dbReference type="ChEBI" id="CHEBI:58121"/>
        <dbReference type="ChEBI" id="CHEBI:456216"/>
        <dbReference type="EC" id="2.7.1.47"/>
    </reaction>
</comment>
<dbReference type="SUPFAM" id="SSF53067">
    <property type="entry name" value="Actin-like ATPase domain"/>
    <property type="match status" value="2"/>
</dbReference>
<evidence type="ECO:0000313" key="12">
    <source>
        <dbReference type="Proteomes" id="UP000286806"/>
    </source>
</evidence>
<comment type="caution">
    <text evidence="11">The sequence shown here is derived from an EMBL/GenBank/DDBJ whole genome shotgun (WGS) entry which is preliminary data.</text>
</comment>
<dbReference type="Gene3D" id="3.30.420.40">
    <property type="match status" value="2"/>
</dbReference>
<evidence type="ECO:0000256" key="5">
    <source>
        <dbReference type="ARBA" id="ARBA00022777"/>
    </source>
</evidence>
<sequence length="407" mass="43232">MFYLGLDFGTSGARACVINAAGGVAFEASVKYVVPQQQDTADWRAALFDLLAQIPRAQRAALAAIAVDGTSGTVLLADDALEPLAPALLYNDTRASAGTDGVPLPGSLAKGMWLMQQAGTVHARYFLHQADWLAALLTGVGGMSDYHNALKTGFDPCTLDWPAWIQALPIAQLLPRVVPPGTPLARINRHPARHFNVNPACIVRAGTTDSIAAFIATGVAQPGDAVTSLGTTLVLKLLSTTRVESVEYGVYSHRFGNLWLAGGASNSGGGVLRQFFTDAALVELSMKIHPDQPSGLDYYPLPRPGERFPVHAPALLPRLEPRPVDDVRFLHGMLEGIARIEALGYARLAELGATPLRRVISAGGGSKNEVWRHIREKQLGVPVETAQQGEAAFGAARLAQAGVKSFP</sequence>
<dbReference type="OrthoDB" id="9805576at2"/>
<comment type="cofactor">
    <cofactor evidence="1">
        <name>a divalent metal cation</name>
        <dbReference type="ChEBI" id="CHEBI:60240"/>
    </cofactor>
</comment>
<keyword evidence="6" id="KW-0067">ATP-binding</keyword>
<dbReference type="Proteomes" id="UP000286806">
    <property type="component" value="Unassembled WGS sequence"/>
</dbReference>
<dbReference type="FunFam" id="3.30.420.40:FF:000180">
    <property type="entry name" value="D-ribulose kinase isoform X1"/>
    <property type="match status" value="1"/>
</dbReference>